<sequence>MPARHLSPCDNQFEPRQNQFCGDAVQRFSEWSHRLCDLHHRNSERQSGKDGQDVEDQELLATVHKRDAGGVEPVIALSDFLHLPAIIPAFRQIEHPAENGPERREEQFYDSRRAAVEQFRIGQIQQGSVRFRVVAEQNEAGLRVARLQVPDQ</sequence>
<proteinExistence type="predicted"/>
<comment type="caution">
    <text evidence="1">The sequence shown here is derived from an EMBL/GenBank/DDBJ whole genome shotgun (WGS) entry which is preliminary data.</text>
</comment>
<gene>
    <name evidence="1" type="ORF">SDC9_174097</name>
</gene>
<name>A0A645GLC6_9ZZZZ</name>
<dbReference type="AlphaFoldDB" id="A0A645GLC6"/>
<accession>A0A645GLC6</accession>
<reference evidence="1" key="1">
    <citation type="submission" date="2019-08" db="EMBL/GenBank/DDBJ databases">
        <authorList>
            <person name="Kucharzyk K."/>
            <person name="Murdoch R.W."/>
            <person name="Higgins S."/>
            <person name="Loffler F."/>
        </authorList>
    </citation>
    <scope>NUCLEOTIDE SEQUENCE</scope>
</reference>
<organism evidence="1">
    <name type="scientific">bioreactor metagenome</name>
    <dbReference type="NCBI Taxonomy" id="1076179"/>
    <lineage>
        <taxon>unclassified sequences</taxon>
        <taxon>metagenomes</taxon>
        <taxon>ecological metagenomes</taxon>
    </lineage>
</organism>
<evidence type="ECO:0000313" key="1">
    <source>
        <dbReference type="EMBL" id="MPN26672.1"/>
    </source>
</evidence>
<dbReference type="EMBL" id="VSSQ01076265">
    <property type="protein sequence ID" value="MPN26672.1"/>
    <property type="molecule type" value="Genomic_DNA"/>
</dbReference>
<protein>
    <submittedName>
        <fullName evidence="1">Uncharacterized protein</fullName>
    </submittedName>
</protein>